<organism evidence="2 3">
    <name type="scientific">Paraburkholderia tuberum</name>
    <dbReference type="NCBI Taxonomy" id="157910"/>
    <lineage>
        <taxon>Bacteria</taxon>
        <taxon>Pseudomonadati</taxon>
        <taxon>Pseudomonadota</taxon>
        <taxon>Betaproteobacteria</taxon>
        <taxon>Burkholderiales</taxon>
        <taxon>Burkholderiaceae</taxon>
        <taxon>Paraburkholderia</taxon>
    </lineage>
</organism>
<dbReference type="RefSeq" id="WP_090812792.1">
    <property type="nucleotide sequence ID" value="NZ_FNKX01000005.1"/>
</dbReference>
<accession>A0A1H1KKE4</accession>
<evidence type="ECO:0000313" key="2">
    <source>
        <dbReference type="EMBL" id="SDR62788.1"/>
    </source>
</evidence>
<name>A0A1H1KKE4_9BURK</name>
<sequence length="197" mass="20506">MQQKNTNAVRRLSLLRMGRRKKQSGELSLIEAGAYMAGAALLAIAVIKGSTYVYTLIKSSEFTSEAQMFHTGILNATQNDADFSAETLTTLATNRAFDSAGTRLASDKSSLKGIFNQAVTVSVGTLSTANDSLILNYQVPAAVCAMSVAALTNTFSQVGANGTTLSGPTTTFSSTTAGTACASAGAYATLQLYTSRT</sequence>
<keyword evidence="1" id="KW-0812">Transmembrane</keyword>
<keyword evidence="3" id="KW-1185">Reference proteome</keyword>
<keyword evidence="1" id="KW-0472">Membrane</keyword>
<dbReference type="Gene3D" id="3.30.1690.10">
    <property type="entry name" value="TcpA-like pilin"/>
    <property type="match status" value="1"/>
</dbReference>
<evidence type="ECO:0008006" key="4">
    <source>
        <dbReference type="Google" id="ProtNLM"/>
    </source>
</evidence>
<evidence type="ECO:0000256" key="1">
    <source>
        <dbReference type="SAM" id="Phobius"/>
    </source>
</evidence>
<feature type="transmembrane region" description="Helical" evidence="1">
    <location>
        <begin position="27"/>
        <end position="47"/>
    </location>
</feature>
<proteinExistence type="predicted"/>
<gene>
    <name evidence="2" type="ORF">SAMN05445850_8430</name>
</gene>
<dbReference type="AlphaFoldDB" id="A0A1H1KKE4"/>
<dbReference type="EMBL" id="FNKX01000005">
    <property type="protein sequence ID" value="SDR62788.1"/>
    <property type="molecule type" value="Genomic_DNA"/>
</dbReference>
<reference evidence="3" key="1">
    <citation type="submission" date="2016-10" db="EMBL/GenBank/DDBJ databases">
        <authorList>
            <person name="Varghese N."/>
            <person name="Submissions S."/>
        </authorList>
    </citation>
    <scope>NUCLEOTIDE SEQUENCE [LARGE SCALE GENOMIC DNA]</scope>
    <source>
        <strain evidence="3">DUS833</strain>
    </source>
</reference>
<protein>
    <recommendedName>
        <fullName evidence="4">PilS N terminal</fullName>
    </recommendedName>
</protein>
<dbReference type="STRING" id="157910.SAMN05445850_8430"/>
<keyword evidence="1" id="KW-1133">Transmembrane helix</keyword>
<dbReference type="Proteomes" id="UP000199365">
    <property type="component" value="Unassembled WGS sequence"/>
</dbReference>
<evidence type="ECO:0000313" key="3">
    <source>
        <dbReference type="Proteomes" id="UP000199365"/>
    </source>
</evidence>